<proteinExistence type="predicted"/>
<sequence>MPAQSSPALPLADIILPTPPSAWQLAWGWWVLITLVIVTLILTVWQLHRYKKQRLAQKAALTQLALYQQDDNLKAINTLLRQAALSYFPRQEVASLHGHAWLAFLDQHLKGKQAGFVAQQEIWQRGLFSPQGLSSQEQQVCFKLAKRWLTEALPPKKIPQATTSSKSESPTSDEKAPSSSATKVEDRHV</sequence>
<feature type="region of interest" description="Disordered" evidence="1">
    <location>
        <begin position="155"/>
        <end position="189"/>
    </location>
</feature>
<organism evidence="3 4">
    <name type="scientific">Photobacterium jeanii</name>
    <dbReference type="NCBI Taxonomy" id="858640"/>
    <lineage>
        <taxon>Bacteria</taxon>
        <taxon>Pseudomonadati</taxon>
        <taxon>Pseudomonadota</taxon>
        <taxon>Gammaproteobacteria</taxon>
        <taxon>Vibrionales</taxon>
        <taxon>Vibrionaceae</taxon>
        <taxon>Photobacterium</taxon>
    </lineage>
</organism>
<accession>A0A178K2N1</accession>
<protein>
    <recommendedName>
        <fullName evidence="5">DUF4381 domain-containing protein</fullName>
    </recommendedName>
</protein>
<evidence type="ECO:0000256" key="2">
    <source>
        <dbReference type="SAM" id="Phobius"/>
    </source>
</evidence>
<dbReference type="RefSeq" id="WP_068335566.1">
    <property type="nucleotide sequence ID" value="NZ_LVHF01000033.1"/>
</dbReference>
<name>A0A178K2N1_9GAMM</name>
<feature type="compositionally biased region" description="Polar residues" evidence="1">
    <location>
        <begin position="160"/>
        <end position="170"/>
    </location>
</feature>
<evidence type="ECO:0000313" key="3">
    <source>
        <dbReference type="EMBL" id="OAN11215.1"/>
    </source>
</evidence>
<reference evidence="3 4" key="1">
    <citation type="submission" date="2016-03" db="EMBL/GenBank/DDBJ databases">
        <title>Photobacterium proteolyticum sp. nov. a protease producing bacterium isolated from ocean sediments of Laizhou Bay.</title>
        <authorList>
            <person name="Li Y."/>
        </authorList>
    </citation>
    <scope>NUCLEOTIDE SEQUENCE [LARGE SCALE GENOMIC DNA]</scope>
    <source>
        <strain evidence="3 4">R-40508</strain>
    </source>
</reference>
<evidence type="ECO:0000256" key="1">
    <source>
        <dbReference type="SAM" id="MobiDB-lite"/>
    </source>
</evidence>
<evidence type="ECO:0000313" key="4">
    <source>
        <dbReference type="Proteomes" id="UP000078503"/>
    </source>
</evidence>
<keyword evidence="2" id="KW-0812">Transmembrane</keyword>
<gene>
    <name evidence="3" type="ORF">A3K86_19855</name>
</gene>
<keyword evidence="4" id="KW-1185">Reference proteome</keyword>
<evidence type="ECO:0008006" key="5">
    <source>
        <dbReference type="Google" id="ProtNLM"/>
    </source>
</evidence>
<keyword evidence="2" id="KW-0472">Membrane</keyword>
<keyword evidence="2" id="KW-1133">Transmembrane helix</keyword>
<dbReference type="STRING" id="858640.A3K86_19855"/>
<dbReference type="AlphaFoldDB" id="A0A178K2N1"/>
<comment type="caution">
    <text evidence="3">The sequence shown here is derived from an EMBL/GenBank/DDBJ whole genome shotgun (WGS) entry which is preliminary data.</text>
</comment>
<dbReference type="Pfam" id="PF14316">
    <property type="entry name" value="DUF4381"/>
    <property type="match status" value="1"/>
</dbReference>
<dbReference type="Proteomes" id="UP000078503">
    <property type="component" value="Unassembled WGS sequence"/>
</dbReference>
<dbReference type="OrthoDB" id="283083at2"/>
<dbReference type="EMBL" id="LVHF01000033">
    <property type="protein sequence ID" value="OAN11215.1"/>
    <property type="molecule type" value="Genomic_DNA"/>
</dbReference>
<dbReference type="InterPro" id="IPR025489">
    <property type="entry name" value="DUF4381"/>
</dbReference>
<feature type="transmembrane region" description="Helical" evidence="2">
    <location>
        <begin position="27"/>
        <end position="45"/>
    </location>
</feature>